<dbReference type="EMBL" id="OX596101">
    <property type="protein sequence ID" value="CAM9781090.1"/>
    <property type="molecule type" value="Genomic_DNA"/>
</dbReference>
<gene>
    <name evidence="1" type="ORF">MRATA1EN22A_LOCUS7365</name>
</gene>
<organism evidence="1 2">
    <name type="scientific">Rangifer tarandus platyrhynchus</name>
    <name type="common">Svalbard reindeer</name>
    <dbReference type="NCBI Taxonomy" id="3082113"/>
    <lineage>
        <taxon>Eukaryota</taxon>
        <taxon>Metazoa</taxon>
        <taxon>Chordata</taxon>
        <taxon>Craniata</taxon>
        <taxon>Vertebrata</taxon>
        <taxon>Euteleostomi</taxon>
        <taxon>Mammalia</taxon>
        <taxon>Eutheria</taxon>
        <taxon>Laurasiatheria</taxon>
        <taxon>Artiodactyla</taxon>
        <taxon>Ruminantia</taxon>
        <taxon>Pecora</taxon>
        <taxon>Cervidae</taxon>
        <taxon>Odocoileinae</taxon>
        <taxon>Rangifer</taxon>
    </lineage>
</organism>
<reference evidence="1" key="1">
    <citation type="submission" date="2023-05" db="EMBL/GenBank/DDBJ databases">
        <authorList>
            <consortium name="ELIXIR-Norway"/>
        </authorList>
    </citation>
    <scope>NUCLEOTIDE SEQUENCE</scope>
</reference>
<name>A0AC59YL62_RANTA</name>
<evidence type="ECO:0000313" key="1">
    <source>
        <dbReference type="EMBL" id="CAM9781090.1"/>
    </source>
</evidence>
<reference evidence="1" key="2">
    <citation type="submission" date="2025-03" db="EMBL/GenBank/DDBJ databases">
        <authorList>
            <consortium name="ELIXIR-Norway"/>
            <consortium name="Elixir Norway"/>
        </authorList>
    </citation>
    <scope>NUCLEOTIDE SEQUENCE</scope>
</reference>
<evidence type="ECO:0000313" key="2">
    <source>
        <dbReference type="Proteomes" id="UP001162501"/>
    </source>
</evidence>
<protein>
    <submittedName>
        <fullName evidence="1">Uncharacterized protein</fullName>
    </submittedName>
</protein>
<sequence>MEINVLTVRKGWDPKIKVPASLIPGEAFLLPYTSLPCHCSLTWPFLLALMSLLSLSSFYENTSSIELGPILFEFLFCFLIFLITFYWSRVTLQCCVCFY</sequence>
<dbReference type="Proteomes" id="UP001162501">
    <property type="component" value="Chromosome 17"/>
</dbReference>
<proteinExistence type="predicted"/>
<accession>A0AC59YL62</accession>